<feature type="region of interest" description="Disordered" evidence="1">
    <location>
        <begin position="31"/>
        <end position="52"/>
    </location>
</feature>
<evidence type="ECO:0000313" key="2">
    <source>
        <dbReference type="EMBL" id="KAK1308037.1"/>
    </source>
</evidence>
<feature type="compositionally biased region" description="Low complexity" evidence="1">
    <location>
        <begin position="32"/>
        <end position="45"/>
    </location>
</feature>
<proteinExistence type="predicted"/>
<reference evidence="2" key="2">
    <citation type="submission" date="2023-06" db="EMBL/GenBank/DDBJ databases">
        <authorList>
            <person name="Ma L."/>
            <person name="Liu K.-W."/>
            <person name="Li Z."/>
            <person name="Hsiao Y.-Y."/>
            <person name="Qi Y."/>
            <person name="Fu T."/>
            <person name="Tang G."/>
            <person name="Zhang D."/>
            <person name="Sun W.-H."/>
            <person name="Liu D.-K."/>
            <person name="Li Y."/>
            <person name="Chen G.-Z."/>
            <person name="Liu X.-D."/>
            <person name="Liao X.-Y."/>
            <person name="Jiang Y.-T."/>
            <person name="Yu X."/>
            <person name="Hao Y."/>
            <person name="Huang J."/>
            <person name="Zhao X.-W."/>
            <person name="Ke S."/>
            <person name="Chen Y.-Y."/>
            <person name="Wu W.-L."/>
            <person name="Hsu J.-L."/>
            <person name="Lin Y.-F."/>
            <person name="Huang M.-D."/>
            <person name="Li C.-Y."/>
            <person name="Huang L."/>
            <person name="Wang Z.-W."/>
            <person name="Zhao X."/>
            <person name="Zhong W.-Y."/>
            <person name="Peng D.-H."/>
            <person name="Ahmad S."/>
            <person name="Lan S."/>
            <person name="Zhang J.-S."/>
            <person name="Tsai W.-C."/>
            <person name="Van De Peer Y."/>
            <person name="Liu Z.-J."/>
        </authorList>
    </citation>
    <scope>NUCLEOTIDE SEQUENCE</scope>
    <source>
        <strain evidence="2">CP</strain>
        <tissue evidence="2">Leaves</tissue>
    </source>
</reference>
<reference evidence="2" key="1">
    <citation type="journal article" date="2023" name="Nat. Commun.">
        <title>Diploid and tetraploid genomes of Acorus and the evolution of monocots.</title>
        <authorList>
            <person name="Ma L."/>
            <person name="Liu K.W."/>
            <person name="Li Z."/>
            <person name="Hsiao Y.Y."/>
            <person name="Qi Y."/>
            <person name="Fu T."/>
            <person name="Tang G.D."/>
            <person name="Zhang D."/>
            <person name="Sun W.H."/>
            <person name="Liu D.K."/>
            <person name="Li Y."/>
            <person name="Chen G.Z."/>
            <person name="Liu X.D."/>
            <person name="Liao X.Y."/>
            <person name="Jiang Y.T."/>
            <person name="Yu X."/>
            <person name="Hao Y."/>
            <person name="Huang J."/>
            <person name="Zhao X.W."/>
            <person name="Ke S."/>
            <person name="Chen Y.Y."/>
            <person name="Wu W.L."/>
            <person name="Hsu J.L."/>
            <person name="Lin Y.F."/>
            <person name="Huang M.D."/>
            <person name="Li C.Y."/>
            <person name="Huang L."/>
            <person name="Wang Z.W."/>
            <person name="Zhao X."/>
            <person name="Zhong W.Y."/>
            <person name="Peng D.H."/>
            <person name="Ahmad S."/>
            <person name="Lan S."/>
            <person name="Zhang J.S."/>
            <person name="Tsai W.C."/>
            <person name="Van de Peer Y."/>
            <person name="Liu Z.J."/>
        </authorList>
    </citation>
    <scope>NUCLEOTIDE SEQUENCE</scope>
    <source>
        <strain evidence="2">CP</strain>
    </source>
</reference>
<evidence type="ECO:0000313" key="3">
    <source>
        <dbReference type="Proteomes" id="UP001180020"/>
    </source>
</evidence>
<gene>
    <name evidence="2" type="ORF">QJS10_CPA09g00636</name>
</gene>
<organism evidence="2 3">
    <name type="scientific">Acorus calamus</name>
    <name type="common">Sweet flag</name>
    <dbReference type="NCBI Taxonomy" id="4465"/>
    <lineage>
        <taxon>Eukaryota</taxon>
        <taxon>Viridiplantae</taxon>
        <taxon>Streptophyta</taxon>
        <taxon>Embryophyta</taxon>
        <taxon>Tracheophyta</taxon>
        <taxon>Spermatophyta</taxon>
        <taxon>Magnoliopsida</taxon>
        <taxon>Liliopsida</taxon>
        <taxon>Acoraceae</taxon>
        <taxon>Acorus</taxon>
    </lineage>
</organism>
<protein>
    <submittedName>
        <fullName evidence="2">Uncharacterized protein</fullName>
    </submittedName>
</protein>
<sequence length="141" mass="15835">METEMRKLESLHVETTKLEVVKYVSLRDIIPNTNNNNNNNNNSNNGTPNQDSPVGFSYSTNISIKNRLVKHAASAYLQSAAVLANRNQNCLTQMWRRYVEGPVGACARLWCGRSGGLWRAWLARSRLIGGLFPSLEFSYDA</sequence>
<dbReference type="Proteomes" id="UP001180020">
    <property type="component" value="Unassembled WGS sequence"/>
</dbReference>
<dbReference type="EMBL" id="JAUJYO010000009">
    <property type="protein sequence ID" value="KAK1308037.1"/>
    <property type="molecule type" value="Genomic_DNA"/>
</dbReference>
<comment type="caution">
    <text evidence="2">The sequence shown here is derived from an EMBL/GenBank/DDBJ whole genome shotgun (WGS) entry which is preliminary data.</text>
</comment>
<keyword evidence="3" id="KW-1185">Reference proteome</keyword>
<evidence type="ECO:0000256" key="1">
    <source>
        <dbReference type="SAM" id="MobiDB-lite"/>
    </source>
</evidence>
<dbReference type="PANTHER" id="PTHR34569">
    <property type="entry name" value="EXPRESSED PROTEIN"/>
    <property type="match status" value="1"/>
</dbReference>
<accession>A0AAV9E3L7</accession>
<name>A0AAV9E3L7_ACOCL</name>
<dbReference type="AlphaFoldDB" id="A0AAV9E3L7"/>
<dbReference type="PANTHER" id="PTHR34569:SF2">
    <property type="entry name" value="EXPRESSED PROTEIN"/>
    <property type="match status" value="1"/>
</dbReference>